<dbReference type="Pfam" id="PF12947">
    <property type="entry name" value="EGF_3"/>
    <property type="match status" value="1"/>
</dbReference>
<organism>
    <name type="scientific">Branchiostoma floridae</name>
    <name type="common">Florida lancelet</name>
    <name type="synonym">Amphioxus</name>
    <dbReference type="NCBI Taxonomy" id="7739"/>
    <lineage>
        <taxon>Eukaryota</taxon>
        <taxon>Metazoa</taxon>
        <taxon>Chordata</taxon>
        <taxon>Cephalochordata</taxon>
        <taxon>Leptocardii</taxon>
        <taxon>Amphioxiformes</taxon>
        <taxon>Branchiostomatidae</taxon>
        <taxon>Branchiostoma</taxon>
    </lineage>
</organism>
<dbReference type="Pfam" id="PF12906">
    <property type="entry name" value="RINGv"/>
    <property type="match status" value="1"/>
</dbReference>
<feature type="domain" description="EGF-like" evidence="16">
    <location>
        <begin position="113"/>
        <end position="153"/>
    </location>
</feature>
<dbReference type="GO" id="GO:0016020">
    <property type="term" value="C:membrane"/>
    <property type="evidence" value="ECO:0007669"/>
    <property type="project" value="UniProtKB-SubCell"/>
</dbReference>
<dbReference type="AlphaFoldDB" id="C3Y6V4"/>
<dbReference type="SUPFAM" id="SSF57850">
    <property type="entry name" value="RING/U-box"/>
    <property type="match status" value="1"/>
</dbReference>
<dbReference type="Pfam" id="PF00008">
    <property type="entry name" value="EGF"/>
    <property type="match status" value="2"/>
</dbReference>
<dbReference type="InterPro" id="IPR024731">
    <property type="entry name" value="NELL2-like_EGF"/>
</dbReference>
<dbReference type="Gene3D" id="2.10.25.10">
    <property type="entry name" value="Laminin"/>
    <property type="match status" value="3"/>
</dbReference>
<evidence type="ECO:0000259" key="16">
    <source>
        <dbReference type="PROSITE" id="PS50026"/>
    </source>
</evidence>
<dbReference type="SMART" id="SM00181">
    <property type="entry name" value="EGF"/>
    <property type="match status" value="3"/>
</dbReference>
<dbReference type="GO" id="GO:0008270">
    <property type="term" value="F:zinc ion binding"/>
    <property type="evidence" value="ECO:0007669"/>
    <property type="project" value="UniProtKB-KW"/>
</dbReference>
<accession>C3Y6V4</accession>
<proteinExistence type="predicted"/>
<evidence type="ECO:0000256" key="2">
    <source>
        <dbReference type="ARBA" id="ARBA00022536"/>
    </source>
</evidence>
<name>C3Y6V4_BRAFL</name>
<feature type="compositionally biased region" description="Polar residues" evidence="14">
    <location>
        <begin position="290"/>
        <end position="319"/>
    </location>
</feature>
<reference evidence="18" key="1">
    <citation type="journal article" date="2008" name="Nature">
        <title>The amphioxus genome and the evolution of the chordate karyotype.</title>
        <authorList>
            <consortium name="US DOE Joint Genome Institute (JGI-PGF)"/>
            <person name="Putnam N.H."/>
            <person name="Butts T."/>
            <person name="Ferrier D.E.K."/>
            <person name="Furlong R.F."/>
            <person name="Hellsten U."/>
            <person name="Kawashima T."/>
            <person name="Robinson-Rechavi M."/>
            <person name="Shoguchi E."/>
            <person name="Terry A."/>
            <person name="Yu J.-K."/>
            <person name="Benito-Gutierrez E.L."/>
            <person name="Dubchak I."/>
            <person name="Garcia-Fernandez J."/>
            <person name="Gibson-Brown J.J."/>
            <person name="Grigoriev I.V."/>
            <person name="Horton A.C."/>
            <person name="de Jong P.J."/>
            <person name="Jurka J."/>
            <person name="Kapitonov V.V."/>
            <person name="Kohara Y."/>
            <person name="Kuroki Y."/>
            <person name="Lindquist E."/>
            <person name="Lucas S."/>
            <person name="Osoegawa K."/>
            <person name="Pennacchio L.A."/>
            <person name="Salamov A.A."/>
            <person name="Satou Y."/>
            <person name="Sauka-Spengler T."/>
            <person name="Schmutz J."/>
            <person name="Shin-I T."/>
            <person name="Toyoda A."/>
            <person name="Bronner-Fraser M."/>
            <person name="Fujiyama A."/>
            <person name="Holland L.Z."/>
            <person name="Holland P.W.H."/>
            <person name="Satoh N."/>
            <person name="Rokhsar D.S."/>
        </authorList>
    </citation>
    <scope>NUCLEOTIDE SEQUENCE [LARGE SCALE GENOMIC DNA]</scope>
    <source>
        <strain evidence="18">S238N-H82</strain>
        <tissue evidence="18">Testes</tissue>
    </source>
</reference>
<evidence type="ECO:0000256" key="1">
    <source>
        <dbReference type="ARBA" id="ARBA00004141"/>
    </source>
</evidence>
<dbReference type="PANTHER" id="PTHR46065:SF3">
    <property type="entry name" value="FI20425P1"/>
    <property type="match status" value="1"/>
</dbReference>
<evidence type="ECO:0000256" key="14">
    <source>
        <dbReference type="SAM" id="MobiDB-lite"/>
    </source>
</evidence>
<dbReference type="InterPro" id="IPR013083">
    <property type="entry name" value="Znf_RING/FYVE/PHD"/>
</dbReference>
<dbReference type="GO" id="GO:0005509">
    <property type="term" value="F:calcium ion binding"/>
    <property type="evidence" value="ECO:0007669"/>
    <property type="project" value="InterPro"/>
</dbReference>
<feature type="compositionally biased region" description="Polar residues" evidence="14">
    <location>
        <begin position="601"/>
        <end position="611"/>
    </location>
</feature>
<keyword evidence="2 13" id="KW-0245">EGF-like domain</keyword>
<feature type="region of interest" description="Disordered" evidence="14">
    <location>
        <begin position="592"/>
        <end position="652"/>
    </location>
</feature>
<comment type="subcellular location">
    <subcellularLocation>
        <location evidence="1">Membrane</location>
        <topology evidence="1">Multi-pass membrane protein</topology>
    </subcellularLocation>
</comment>
<evidence type="ECO:0000313" key="18">
    <source>
        <dbReference type="EMBL" id="EEN64063.1"/>
    </source>
</evidence>
<keyword evidence="5 15" id="KW-0812">Transmembrane</keyword>
<evidence type="ECO:0000256" key="5">
    <source>
        <dbReference type="ARBA" id="ARBA00022692"/>
    </source>
</evidence>
<feature type="compositionally biased region" description="Polar residues" evidence="14">
    <location>
        <begin position="242"/>
        <end position="266"/>
    </location>
</feature>
<feature type="region of interest" description="Disordered" evidence="14">
    <location>
        <begin position="174"/>
        <end position="335"/>
    </location>
</feature>
<dbReference type="SMART" id="SM00179">
    <property type="entry name" value="EGF_CA"/>
    <property type="match status" value="2"/>
</dbReference>
<evidence type="ECO:0000256" key="12">
    <source>
        <dbReference type="ARBA" id="ARBA00023157"/>
    </source>
</evidence>
<evidence type="ECO:0008006" key="19">
    <source>
        <dbReference type="Google" id="ProtNLM"/>
    </source>
</evidence>
<feature type="domain" description="RING-CH-type" evidence="17">
    <location>
        <begin position="339"/>
        <end position="425"/>
    </location>
</feature>
<gene>
    <name evidence="18" type="ORF">BRAFLDRAFT_120876</name>
</gene>
<keyword evidence="6" id="KW-0479">Metal-binding</keyword>
<feature type="transmembrane region" description="Helical" evidence="15">
    <location>
        <begin position="496"/>
        <end position="520"/>
    </location>
</feature>
<feature type="transmembrane region" description="Helical" evidence="15">
    <location>
        <begin position="454"/>
        <end position="475"/>
    </location>
</feature>
<dbReference type="CDD" id="cd00054">
    <property type="entry name" value="EGF_CA"/>
    <property type="match status" value="1"/>
</dbReference>
<keyword evidence="10 15" id="KW-1133">Transmembrane helix</keyword>
<keyword evidence="3" id="KW-0254">Endocytosis</keyword>
<evidence type="ECO:0000256" key="8">
    <source>
        <dbReference type="ARBA" id="ARBA00022786"/>
    </source>
</evidence>
<dbReference type="PROSITE" id="PS51292">
    <property type="entry name" value="ZF_RING_CH"/>
    <property type="match status" value="1"/>
</dbReference>
<keyword evidence="11 15" id="KW-0472">Membrane</keyword>
<feature type="compositionally biased region" description="Polar residues" evidence="14">
    <location>
        <begin position="186"/>
        <end position="208"/>
    </location>
</feature>
<keyword evidence="4" id="KW-0808">Transferase</keyword>
<feature type="domain" description="EGF-like" evidence="16">
    <location>
        <begin position="67"/>
        <end position="107"/>
    </location>
</feature>
<feature type="domain" description="EGF-like" evidence="16">
    <location>
        <begin position="21"/>
        <end position="61"/>
    </location>
</feature>
<dbReference type="PANTHER" id="PTHR46065">
    <property type="entry name" value="E3 UBIQUITIN-PROTEIN LIGASE MARCH 2/3 FAMILY MEMBER"/>
    <property type="match status" value="1"/>
</dbReference>
<dbReference type="EMBL" id="GG666488">
    <property type="protein sequence ID" value="EEN64063.1"/>
    <property type="molecule type" value="Genomic_DNA"/>
</dbReference>
<evidence type="ECO:0000256" key="10">
    <source>
        <dbReference type="ARBA" id="ARBA00022989"/>
    </source>
</evidence>
<evidence type="ECO:0000256" key="7">
    <source>
        <dbReference type="ARBA" id="ARBA00022771"/>
    </source>
</evidence>
<dbReference type="SMART" id="SM00744">
    <property type="entry name" value="RINGv"/>
    <property type="match status" value="1"/>
</dbReference>
<dbReference type="PROSITE" id="PS50026">
    <property type="entry name" value="EGF_3"/>
    <property type="match status" value="3"/>
</dbReference>
<evidence type="ECO:0000256" key="9">
    <source>
        <dbReference type="ARBA" id="ARBA00022833"/>
    </source>
</evidence>
<evidence type="ECO:0000256" key="4">
    <source>
        <dbReference type="ARBA" id="ARBA00022679"/>
    </source>
</evidence>
<keyword evidence="9" id="KW-0862">Zinc</keyword>
<keyword evidence="12" id="KW-1015">Disulfide bond</keyword>
<evidence type="ECO:0000256" key="3">
    <source>
        <dbReference type="ARBA" id="ARBA00022583"/>
    </source>
</evidence>
<evidence type="ECO:0000256" key="11">
    <source>
        <dbReference type="ARBA" id="ARBA00023136"/>
    </source>
</evidence>
<evidence type="ECO:0000256" key="15">
    <source>
        <dbReference type="SAM" id="Phobius"/>
    </source>
</evidence>
<dbReference type="SUPFAM" id="SSF57196">
    <property type="entry name" value="EGF/Laminin"/>
    <property type="match status" value="2"/>
</dbReference>
<evidence type="ECO:0000256" key="13">
    <source>
        <dbReference type="PROSITE-ProRule" id="PRU00076"/>
    </source>
</evidence>
<dbReference type="InterPro" id="IPR011016">
    <property type="entry name" value="Znf_RING-CH"/>
</dbReference>
<keyword evidence="7" id="KW-0863">Zinc-finger</keyword>
<dbReference type="CDD" id="cd16495">
    <property type="entry name" value="RING_CH-C4HC3_MARCH"/>
    <property type="match status" value="1"/>
</dbReference>
<dbReference type="InParanoid" id="C3Y6V4"/>
<evidence type="ECO:0000259" key="17">
    <source>
        <dbReference type="PROSITE" id="PS51292"/>
    </source>
</evidence>
<comment type="caution">
    <text evidence="13">Lacks conserved residue(s) required for the propagation of feature annotation.</text>
</comment>
<dbReference type="GO" id="GO:0016740">
    <property type="term" value="F:transferase activity"/>
    <property type="evidence" value="ECO:0007669"/>
    <property type="project" value="UniProtKB-KW"/>
</dbReference>
<protein>
    <recommendedName>
        <fullName evidence="19">RING-CH-type domain-containing protein</fullName>
    </recommendedName>
</protein>
<dbReference type="InterPro" id="IPR001881">
    <property type="entry name" value="EGF-like_Ca-bd_dom"/>
</dbReference>
<evidence type="ECO:0000256" key="6">
    <source>
        <dbReference type="ARBA" id="ARBA00022723"/>
    </source>
</evidence>
<dbReference type="InterPro" id="IPR000742">
    <property type="entry name" value="EGF"/>
</dbReference>
<sequence>MLISAGLMGAASILTDTWSSRTSDCSPNPCHAQATCTANPAPSLDVTCTCNTGYTGDGRADGTGCSDINACSPNPCHAQATCTDNPAPSLDATCTCNTGYTGDGRADGTGCSDINACSPNPCHAQATCTDNPVPSLDATCTCNTGYTGDGRADGTGCSECSQVQTWQSAGICTSAGGSMEGEGRDQISQGDRNTTSCQSEESPKNESGAQPPETGPAGDSSTTQDLPAEPKPSAPPEANQELPPSSQSQDADNNSPRQEPTIQVTNDTERSVVVTTNRENTLPKCLRIANSDSQRSGSLRSQTRFKGTKNGGSKDSSLSRGAGRKTTMSDKTSTGDSTFFSPSKAYCWICLESCKITTTTENRVKRVGRCLCCSCCSGAYTEPDLSSPCGCTGTLQYVHRTCLRRWVREQGSHSCRICNEFYHIPPAQSLCQRLSEEGVVGTCCPSLRSHTNTVVFITLLVLFVGVISTLGYSTANTYMELKKQSRENPEGGASTMIILVFGLSLSLLIVLSVLMCVYLTCVTKLYYRNRRGSYDVPTGAQAEHWEEFPMDEILQASDLEYQELQTFWRSLPPEVREIAAREGFVFPAATPQEEAAPQEEGTSSGEAQQEEVTPPGDAEGNTDPREAIPPTGSTDNQESSGTQRIETVTVEI</sequence>
<dbReference type="Gene3D" id="3.30.40.10">
    <property type="entry name" value="Zinc/RING finger domain, C3HC4 (zinc finger)"/>
    <property type="match status" value="1"/>
</dbReference>
<feature type="compositionally biased region" description="Polar residues" evidence="14">
    <location>
        <begin position="631"/>
        <end position="646"/>
    </location>
</feature>
<keyword evidence="8" id="KW-0833">Ubl conjugation pathway</keyword>
<dbReference type="GO" id="GO:0006897">
    <property type="term" value="P:endocytosis"/>
    <property type="evidence" value="ECO:0007669"/>
    <property type="project" value="UniProtKB-KW"/>
</dbReference>